<dbReference type="PANTHER" id="PTHR42778">
    <property type="entry name" value="2-AMINOETHYLPHOSPHONATE--PYRUVATE TRANSAMINASE"/>
    <property type="match status" value="1"/>
</dbReference>
<keyword evidence="2 7" id="KW-0032">Aminotransferase</keyword>
<dbReference type="PANTHER" id="PTHR42778:SF1">
    <property type="entry name" value="2-AMINOETHYLPHOSPHONATE--PYRUVATE TRANSAMINASE"/>
    <property type="match status" value="1"/>
</dbReference>
<dbReference type="NCBIfam" id="NF010006">
    <property type="entry name" value="PRK13479.1"/>
    <property type="match status" value="1"/>
</dbReference>
<dbReference type="InterPro" id="IPR015424">
    <property type="entry name" value="PyrdxlP-dep_Trfase"/>
</dbReference>
<evidence type="ECO:0000256" key="9">
    <source>
        <dbReference type="PIRSR" id="PIRSR000524-50"/>
    </source>
</evidence>
<dbReference type="GO" id="GO:0019700">
    <property type="term" value="P:organic phosphonate catabolic process"/>
    <property type="evidence" value="ECO:0007669"/>
    <property type="project" value="InterPro"/>
</dbReference>
<evidence type="ECO:0000256" key="7">
    <source>
        <dbReference type="HAMAP-Rule" id="MF_01376"/>
    </source>
</evidence>
<dbReference type="Proteomes" id="UP000239724">
    <property type="component" value="Unassembled WGS sequence"/>
</dbReference>
<dbReference type="InterPro" id="IPR000192">
    <property type="entry name" value="Aminotrans_V_dom"/>
</dbReference>
<evidence type="ECO:0000256" key="8">
    <source>
        <dbReference type="PIRSR" id="PIRSR000524-1"/>
    </source>
</evidence>
<dbReference type="PIRSF" id="PIRSF000524">
    <property type="entry name" value="SPT"/>
    <property type="match status" value="1"/>
</dbReference>
<keyword evidence="3 7" id="KW-0808">Transferase</keyword>
<evidence type="ECO:0000256" key="3">
    <source>
        <dbReference type="ARBA" id="ARBA00022679"/>
    </source>
</evidence>
<dbReference type="AlphaFoldDB" id="A0A2S6NAW1"/>
<name>A0A2S6NAW1_RHOGL</name>
<sequence length="372" mass="39089">MLLLIPGPVTTRPEVRQAMGRDLAPWDNDFRQFLARLRGRILRLAGGTDPAHAALPLQGCGHFVTEAALRTFLPPGGRILIPATGAYGNRMIRLAQEAGRVAVPLPMGPADAADPAAVARALADDPTLSHVGLVYSETGSGVIHDVPAVGAVVRAAGRRMIVDAVSAFGALPLDLSAQPEVDAVVFTANKCLEALPGIAFAVARADRLRACVGNAGSWSLDLADIYAGTLQFGAGSFRFTPPAQVLAALDRALDFLDAEGSAARLARYTANMRTLYDGVRGLGLVPWLPPERQGPVIVNVHVPDDPAWDLQAFVDALKSRGVLISNFFTTPAPTFRVGCIGAITPADMARAVQAIDAALTDIGVTHREAVHA</sequence>
<dbReference type="EMBL" id="NHRY01000184">
    <property type="protein sequence ID" value="PPQ31731.1"/>
    <property type="molecule type" value="Genomic_DNA"/>
</dbReference>
<evidence type="ECO:0000256" key="2">
    <source>
        <dbReference type="ARBA" id="ARBA00022576"/>
    </source>
</evidence>
<comment type="function">
    <text evidence="7">Involved in phosphonate degradation.</text>
</comment>
<dbReference type="OrthoDB" id="9766472at2"/>
<gene>
    <name evidence="7" type="primary">phnW</name>
    <name evidence="11" type="ORF">CCS01_16850</name>
</gene>
<feature type="modified residue" description="N6-(pyridoxal phosphate)lysine" evidence="7 9">
    <location>
        <position position="190"/>
    </location>
</feature>
<organism evidence="11 12">
    <name type="scientific">Rhodopila globiformis</name>
    <name type="common">Rhodopseudomonas globiformis</name>
    <dbReference type="NCBI Taxonomy" id="1071"/>
    <lineage>
        <taxon>Bacteria</taxon>
        <taxon>Pseudomonadati</taxon>
        <taxon>Pseudomonadota</taxon>
        <taxon>Alphaproteobacteria</taxon>
        <taxon>Acetobacterales</taxon>
        <taxon>Acetobacteraceae</taxon>
        <taxon>Rhodopila</taxon>
    </lineage>
</organism>
<evidence type="ECO:0000256" key="1">
    <source>
        <dbReference type="ARBA" id="ARBA00001933"/>
    </source>
</evidence>
<dbReference type="InterPro" id="IPR015422">
    <property type="entry name" value="PyrdxlP-dep_Trfase_small"/>
</dbReference>
<feature type="binding site" evidence="8">
    <location>
        <position position="336"/>
    </location>
    <ligand>
        <name>substrate</name>
    </ligand>
</feature>
<comment type="cofactor">
    <cofactor evidence="1 7 9">
        <name>pyridoxal 5'-phosphate</name>
        <dbReference type="ChEBI" id="CHEBI:597326"/>
    </cofactor>
</comment>
<feature type="domain" description="Aminotransferase class V" evidence="10">
    <location>
        <begin position="66"/>
        <end position="314"/>
    </location>
</feature>
<reference evidence="11 12" key="1">
    <citation type="journal article" date="2018" name="Arch. Microbiol.">
        <title>New insights into the metabolic potential of the phototrophic purple bacterium Rhodopila globiformis DSM 161(T) from its draft genome sequence and evidence for a vanadium-dependent nitrogenase.</title>
        <authorList>
            <person name="Imhoff J.F."/>
            <person name="Rahn T."/>
            <person name="Kunzel S."/>
            <person name="Neulinger S.C."/>
        </authorList>
    </citation>
    <scope>NUCLEOTIDE SEQUENCE [LARGE SCALE GENOMIC DNA]</scope>
    <source>
        <strain evidence="11 12">DSM 161</strain>
    </source>
</reference>
<accession>A0A2S6NAW1</accession>
<evidence type="ECO:0000256" key="4">
    <source>
        <dbReference type="ARBA" id="ARBA00022898"/>
    </source>
</evidence>
<dbReference type="Gene3D" id="3.90.1150.10">
    <property type="entry name" value="Aspartate Aminotransferase, domain 1"/>
    <property type="match status" value="1"/>
</dbReference>
<comment type="subunit">
    <text evidence="7">Homodimer.</text>
</comment>
<dbReference type="RefSeq" id="WP_104519996.1">
    <property type="nucleotide sequence ID" value="NZ_NHRY01000184.1"/>
</dbReference>
<evidence type="ECO:0000313" key="11">
    <source>
        <dbReference type="EMBL" id="PPQ31731.1"/>
    </source>
</evidence>
<comment type="similarity">
    <text evidence="7">Belongs to the class-V pyridoxal-phosphate-dependent aminotransferase family. PhnW subfamily.</text>
</comment>
<evidence type="ECO:0000256" key="5">
    <source>
        <dbReference type="ARBA" id="ARBA00023317"/>
    </source>
</evidence>
<dbReference type="Gene3D" id="3.40.640.10">
    <property type="entry name" value="Type I PLP-dependent aspartate aminotransferase-like (Major domain)"/>
    <property type="match status" value="1"/>
</dbReference>
<comment type="catalytic activity">
    <reaction evidence="6 7">
        <text>(2-aminoethyl)phosphonate + pyruvate = phosphonoacetaldehyde + L-alanine</text>
        <dbReference type="Rhea" id="RHEA:17021"/>
        <dbReference type="ChEBI" id="CHEBI:15361"/>
        <dbReference type="ChEBI" id="CHEBI:57418"/>
        <dbReference type="ChEBI" id="CHEBI:57972"/>
        <dbReference type="ChEBI" id="CHEBI:58383"/>
        <dbReference type="EC" id="2.6.1.37"/>
    </reaction>
</comment>
<comment type="caution">
    <text evidence="11">The sequence shown here is derived from an EMBL/GenBank/DDBJ whole genome shotgun (WGS) entry which is preliminary data.</text>
</comment>
<keyword evidence="5 7" id="KW-0670">Pyruvate</keyword>
<evidence type="ECO:0000259" key="10">
    <source>
        <dbReference type="Pfam" id="PF00266"/>
    </source>
</evidence>
<dbReference type="InterPro" id="IPR012703">
    <property type="entry name" value="NH2EtPonate_pyrv_transaminase"/>
</dbReference>
<dbReference type="InterPro" id="IPR024169">
    <property type="entry name" value="SP_NH2Trfase/AEP_transaminase"/>
</dbReference>
<dbReference type="EC" id="2.6.1.37" evidence="7"/>
<evidence type="ECO:0000313" key="12">
    <source>
        <dbReference type="Proteomes" id="UP000239724"/>
    </source>
</evidence>
<keyword evidence="12" id="KW-1185">Reference proteome</keyword>
<dbReference type="HAMAP" id="MF_01376">
    <property type="entry name" value="PhnW_aminotrans_5"/>
    <property type="match status" value="1"/>
</dbReference>
<keyword evidence="4 7" id="KW-0663">Pyridoxal phosphate</keyword>
<proteinExistence type="inferred from homology"/>
<dbReference type="InterPro" id="IPR015421">
    <property type="entry name" value="PyrdxlP-dep_Trfase_major"/>
</dbReference>
<evidence type="ECO:0000256" key="6">
    <source>
        <dbReference type="ARBA" id="ARBA00049460"/>
    </source>
</evidence>
<dbReference type="SUPFAM" id="SSF53383">
    <property type="entry name" value="PLP-dependent transferases"/>
    <property type="match status" value="1"/>
</dbReference>
<dbReference type="GO" id="GO:0047304">
    <property type="term" value="F:2-aminoethylphosphonate-pyruvate transaminase activity"/>
    <property type="evidence" value="ECO:0007669"/>
    <property type="project" value="UniProtKB-UniRule"/>
</dbReference>
<protein>
    <recommendedName>
        <fullName evidence="7">2-aminoethylphosphonate--pyruvate transaminase</fullName>
        <ecNumber evidence="7">2.6.1.37</ecNumber>
    </recommendedName>
    <alternativeName>
        <fullName evidence="7">2-aminoethylphosphonate aminotransferase</fullName>
    </alternativeName>
    <alternativeName>
        <fullName evidence="7">AEP transaminase</fullName>
        <shortName evidence="7">AEPT</shortName>
    </alternativeName>
</protein>
<dbReference type="Pfam" id="PF00266">
    <property type="entry name" value="Aminotran_5"/>
    <property type="match status" value="1"/>
</dbReference>